<sequence length="298" mass="33042">MMRFLILLTSMLPVLFTRAILLNHSLSVGTRKAHETDHSVEGQVEEFIFHRNPTVPLRRSEAFPNDFPICTDSKGPFAPICLPRDGADIIVEATYYVTWNADFYPLNATITIEMRYTNSSAGESAFTSKSTDNSYGYIPLHIRQDWLQDKPQNELTLYIIELDPASGTRASVRKGPTITLRPKPVEQHKPPPQPMAFNKVALLIGLPISLGIIIVVVAGLFFGMRKSSKIGLGSVMGSRGKGYGIGKSRDQRLERGRDEMVHSDAPFALNKYTDSAESGLIDSDGHYDPSRTAAFVLK</sequence>
<evidence type="ECO:0000313" key="3">
    <source>
        <dbReference type="EMBL" id="KAE8147432.1"/>
    </source>
</evidence>
<keyword evidence="1" id="KW-0472">Membrane</keyword>
<feature type="transmembrane region" description="Helical" evidence="1">
    <location>
        <begin position="200"/>
        <end position="222"/>
    </location>
</feature>
<dbReference type="AlphaFoldDB" id="A0A5N6TM47"/>
<gene>
    <name evidence="3" type="ORF">BDV25DRAFT_33575</name>
</gene>
<keyword evidence="1" id="KW-0812">Transmembrane</keyword>
<keyword evidence="2" id="KW-0732">Signal</keyword>
<reference evidence="3 4" key="1">
    <citation type="submission" date="2019-04" db="EMBL/GenBank/DDBJ databases">
        <title>Friends and foes A comparative genomics study of 23 Aspergillus species from section Flavi.</title>
        <authorList>
            <consortium name="DOE Joint Genome Institute"/>
            <person name="Kjaerbolling I."/>
            <person name="Vesth T."/>
            <person name="Frisvad J.C."/>
            <person name="Nybo J.L."/>
            <person name="Theobald S."/>
            <person name="Kildgaard S."/>
            <person name="Isbrandt T."/>
            <person name="Kuo A."/>
            <person name="Sato A."/>
            <person name="Lyhne E.K."/>
            <person name="Kogle M.E."/>
            <person name="Wiebenga A."/>
            <person name="Kun R.S."/>
            <person name="Lubbers R.J."/>
            <person name="Makela M.R."/>
            <person name="Barry K."/>
            <person name="Chovatia M."/>
            <person name="Clum A."/>
            <person name="Daum C."/>
            <person name="Haridas S."/>
            <person name="He G."/>
            <person name="LaButti K."/>
            <person name="Lipzen A."/>
            <person name="Mondo S."/>
            <person name="Riley R."/>
            <person name="Salamov A."/>
            <person name="Simmons B.A."/>
            <person name="Magnuson J.K."/>
            <person name="Henrissat B."/>
            <person name="Mortensen U.H."/>
            <person name="Larsen T.O."/>
            <person name="Devries R.P."/>
            <person name="Grigoriev I.V."/>
            <person name="Machida M."/>
            <person name="Baker S.E."/>
            <person name="Andersen M.R."/>
        </authorList>
    </citation>
    <scope>NUCLEOTIDE SEQUENCE [LARGE SCALE GENOMIC DNA]</scope>
    <source>
        <strain evidence="3 4">IBT 18842</strain>
    </source>
</reference>
<name>A0A5N6TM47_ASPAV</name>
<dbReference type="EMBL" id="ML742208">
    <property type="protein sequence ID" value="KAE8147432.1"/>
    <property type="molecule type" value="Genomic_DNA"/>
</dbReference>
<dbReference type="Proteomes" id="UP000325780">
    <property type="component" value="Unassembled WGS sequence"/>
</dbReference>
<accession>A0A5N6TM47</accession>
<evidence type="ECO:0000256" key="1">
    <source>
        <dbReference type="SAM" id="Phobius"/>
    </source>
</evidence>
<feature type="chain" id="PRO_5025070249" evidence="2">
    <location>
        <begin position="20"/>
        <end position="298"/>
    </location>
</feature>
<feature type="signal peptide" evidence="2">
    <location>
        <begin position="1"/>
        <end position="19"/>
    </location>
</feature>
<dbReference type="InterPro" id="IPR028000">
    <property type="entry name" value="Pma1"/>
</dbReference>
<keyword evidence="4" id="KW-1185">Reference proteome</keyword>
<evidence type="ECO:0000256" key="2">
    <source>
        <dbReference type="SAM" id="SignalP"/>
    </source>
</evidence>
<evidence type="ECO:0000313" key="4">
    <source>
        <dbReference type="Proteomes" id="UP000325780"/>
    </source>
</evidence>
<dbReference type="OrthoDB" id="4084551at2759"/>
<proteinExistence type="predicted"/>
<protein>
    <submittedName>
        <fullName evidence="3">Uncharacterized protein</fullName>
    </submittedName>
</protein>
<dbReference type="Pfam" id="PF14610">
    <property type="entry name" value="Psg1"/>
    <property type="match status" value="1"/>
</dbReference>
<organism evidence="3 4">
    <name type="scientific">Aspergillus avenaceus</name>
    <dbReference type="NCBI Taxonomy" id="36643"/>
    <lineage>
        <taxon>Eukaryota</taxon>
        <taxon>Fungi</taxon>
        <taxon>Dikarya</taxon>
        <taxon>Ascomycota</taxon>
        <taxon>Pezizomycotina</taxon>
        <taxon>Eurotiomycetes</taxon>
        <taxon>Eurotiomycetidae</taxon>
        <taxon>Eurotiales</taxon>
        <taxon>Aspergillaceae</taxon>
        <taxon>Aspergillus</taxon>
        <taxon>Aspergillus subgen. Circumdati</taxon>
    </lineage>
</organism>
<keyword evidence="1" id="KW-1133">Transmembrane helix</keyword>